<feature type="compositionally biased region" description="Low complexity" evidence="2">
    <location>
        <begin position="1745"/>
        <end position="1767"/>
    </location>
</feature>
<feature type="compositionally biased region" description="Polar residues" evidence="2">
    <location>
        <begin position="16"/>
        <end position="31"/>
    </location>
</feature>
<feature type="compositionally biased region" description="Polar residues" evidence="2">
    <location>
        <begin position="577"/>
        <end position="590"/>
    </location>
</feature>
<evidence type="ECO:0000256" key="2">
    <source>
        <dbReference type="SAM" id="MobiDB-lite"/>
    </source>
</evidence>
<accession>A0A0G4FQL1</accession>
<feature type="compositionally biased region" description="Basic and acidic residues" evidence="2">
    <location>
        <begin position="1017"/>
        <end position="1050"/>
    </location>
</feature>
<feature type="compositionally biased region" description="Basic and acidic residues" evidence="2">
    <location>
        <begin position="1431"/>
        <end position="1443"/>
    </location>
</feature>
<proteinExistence type="predicted"/>
<evidence type="ECO:0000256" key="1">
    <source>
        <dbReference type="SAM" id="Coils"/>
    </source>
</evidence>
<feature type="compositionally biased region" description="Polar residues" evidence="2">
    <location>
        <begin position="1147"/>
        <end position="1167"/>
    </location>
</feature>
<feature type="compositionally biased region" description="Gly residues" evidence="2">
    <location>
        <begin position="1553"/>
        <end position="1563"/>
    </location>
</feature>
<feature type="compositionally biased region" description="Basic and acidic residues" evidence="2">
    <location>
        <begin position="1497"/>
        <end position="1515"/>
    </location>
</feature>
<feature type="compositionally biased region" description="Basic and acidic residues" evidence="2">
    <location>
        <begin position="970"/>
        <end position="988"/>
    </location>
</feature>
<gene>
    <name evidence="3" type="ORF">Cvel_18240</name>
</gene>
<feature type="compositionally biased region" description="Polar residues" evidence="2">
    <location>
        <begin position="993"/>
        <end position="1016"/>
    </location>
</feature>
<feature type="coiled-coil region" evidence="1">
    <location>
        <begin position="1289"/>
        <end position="1393"/>
    </location>
</feature>
<feature type="region of interest" description="Disordered" evidence="2">
    <location>
        <begin position="563"/>
        <end position="713"/>
    </location>
</feature>
<feature type="compositionally biased region" description="Acidic residues" evidence="2">
    <location>
        <begin position="1100"/>
        <end position="1111"/>
    </location>
</feature>
<feature type="compositionally biased region" description="Basic and acidic residues" evidence="2">
    <location>
        <begin position="1197"/>
        <end position="1230"/>
    </location>
</feature>
<protein>
    <submittedName>
        <fullName evidence="3">Uncharacterized protein</fullName>
    </submittedName>
</protein>
<feature type="compositionally biased region" description="Basic and acidic residues" evidence="2">
    <location>
        <begin position="954"/>
        <end position="963"/>
    </location>
</feature>
<feature type="compositionally biased region" description="Basic and acidic residues" evidence="2">
    <location>
        <begin position="806"/>
        <end position="815"/>
    </location>
</feature>
<feature type="compositionally biased region" description="Gly residues" evidence="2">
    <location>
        <begin position="1572"/>
        <end position="1581"/>
    </location>
</feature>
<feature type="region of interest" description="Disordered" evidence="2">
    <location>
        <begin position="1"/>
        <end position="105"/>
    </location>
</feature>
<feature type="compositionally biased region" description="Polar residues" evidence="2">
    <location>
        <begin position="607"/>
        <end position="624"/>
    </location>
</feature>
<dbReference type="VEuPathDB" id="CryptoDB:Cvel_18240"/>
<feature type="compositionally biased region" description="Basic and acidic residues" evidence="2">
    <location>
        <begin position="625"/>
        <end position="639"/>
    </location>
</feature>
<feature type="region of interest" description="Disordered" evidence="2">
    <location>
        <begin position="195"/>
        <end position="268"/>
    </location>
</feature>
<feature type="compositionally biased region" description="Polar residues" evidence="2">
    <location>
        <begin position="45"/>
        <end position="56"/>
    </location>
</feature>
<organism evidence="3">
    <name type="scientific">Chromera velia CCMP2878</name>
    <dbReference type="NCBI Taxonomy" id="1169474"/>
    <lineage>
        <taxon>Eukaryota</taxon>
        <taxon>Sar</taxon>
        <taxon>Alveolata</taxon>
        <taxon>Colpodellida</taxon>
        <taxon>Chromeraceae</taxon>
        <taxon>Chromera</taxon>
    </lineage>
</organism>
<evidence type="ECO:0000313" key="3">
    <source>
        <dbReference type="EMBL" id="CEM16733.1"/>
    </source>
</evidence>
<feature type="compositionally biased region" description="Low complexity" evidence="2">
    <location>
        <begin position="859"/>
        <end position="870"/>
    </location>
</feature>
<feature type="compositionally biased region" description="Gly residues" evidence="2">
    <location>
        <begin position="1403"/>
        <end position="1412"/>
    </location>
</feature>
<feature type="compositionally biased region" description="Low complexity" evidence="2">
    <location>
        <begin position="1609"/>
        <end position="1619"/>
    </location>
</feature>
<dbReference type="EMBL" id="CDMZ01000552">
    <property type="protein sequence ID" value="CEM16733.1"/>
    <property type="molecule type" value="Genomic_DNA"/>
</dbReference>
<feature type="compositionally biased region" description="Gly residues" evidence="2">
    <location>
        <begin position="1469"/>
        <end position="1487"/>
    </location>
</feature>
<feature type="compositionally biased region" description="Basic and acidic residues" evidence="2">
    <location>
        <begin position="87"/>
        <end position="105"/>
    </location>
</feature>
<feature type="compositionally biased region" description="Basic residues" evidence="2">
    <location>
        <begin position="1079"/>
        <end position="1088"/>
    </location>
</feature>
<feature type="compositionally biased region" description="Acidic residues" evidence="2">
    <location>
        <begin position="564"/>
        <end position="576"/>
    </location>
</feature>
<keyword evidence="1" id="KW-0175">Coiled coil</keyword>
<sequence length="1767" mass="189004">MDLEAETPRGNGMSMYPQSVSNSPASVTIVGSSLDADFDLPGETSPANHMKNTSRSSQEHPRRFPRGCSRMDPAEEREAASSSSAFHLERPLTQDESRARDFSEEEREYVHCVEQEGGVIPFSLPPKSEDSPSQSSYYCSTAFQREAHDFVKPHSADLPHATMTIESFSVPTGEILPSDHLTICHQENPLTRRNYYDTRPLDGRGRKREPWKDVISVEPRTDPAAEGGAGGESMQRGEEALPSSSSAEVHNAQEGDGGDSGDSLSLASRFPYSSTQNFNAFQNEHQTSQQTFVDQRQTMYADASSNALSCWERVGTEVVSHAVSPQVMAVGGMGMGVGDVMDRGRGGHSLVAESANRSSNSFPVGEGGTPLYHAEMLTVDGRGGGPDQAAWRGAAAAESAYGGYMSSSPTYSDWDCWWTKPPVHPYGVRECLTPFSPFPRLAGNRLVFPHFLPPKVPWNRTDAASIPEQLVSAVRQFFPPPQDPSSSSTWGLHSESANFQVNVSNDRHQSATWHRATAFSSSGVPLSCASQEGALQRSVRGGTGTFLGDEGFRPTPVSQMTLYEADEEEESEEEGESTAQTDTVKDSPTFSFPPFSKRKATAHEPTDTQFSEEAFDQTTALRMTQSDHRREKPGEHQNEESEGCEPSHVQPPKTAPAPTVQPDVWMASSPEEASRLLGETQMGDEWDGQEGSVSSARRSHAGGGRTADPDRIRRCLEDVVAREIRVVADRLCLQGGEGEPSEQSQKQKKRSNCFEEMNKHQGGRGCVGGEETGDGIREGSSPVCSLRRQSDPCGTAIRRVHGSKGGRKEEEEEKNRHKAAGRDSCSYSFLSVSALASRERSNKPIESPTQERGSRARRSSLNSSSLGTSMRAHHHRAVGQQRPREGGPASPLPDRKSRTAAKNGGSLQKHENETRQRGALTTPQPLEGESSIPFPALSLSLPDNHRSTVTGVDRLSRGVDSRRPAAHPHTGWEETPKKTPRDGRKSEDFQAFTPPSRTQPRSSTAPQRASSKSSGSFEKREQMEETERERESQKQKQEREREKDRSRDHLSSSTNATRAVPTAAPSLSASGSVPAQKRGDRRRRRSRMKAVSGNSHPEGEGDSIGEEDEEGGNGGKAAEEFVRHRRHSNAGSDDSESGMMPGDHASPPSSVSTGDGNNVDLTHTTRPSGLGALTDSSSSVDRSRHMMHQEGGLSSKRQTDKERQKKMHPEGFHREAEGKQSVDLDGTHHPDAISHLCQVTAQLREELRRSKHREEERDAVVVELRSAVAGLSDRLARTAAKVSEHATLHAKAALRAESLEKELKSLKGLFARREADLVGQKEASDAATETANLKLKRTKIERDALVSKLKRAEDEAAARMAELRSMAEVRKRLEKKAARLEVLEAEIANARCVSSPSDEESGWVGGGNGESGEAGAVSPSARSRGTCTVAPRDRERAASRERSGPAPHPMHTPVQPHVVVQTRRSSNGPLGGVGSSLKGGGSFGFVSGGVHSHSHRDRGEESTGGGETRRSKDLVKSILAAAPSSRPLGGKAPGSFAIRSGAGAPSKSSAVGSGRGPVQGPGGTRASERTQQGGGGGGDGGAVVRRRVTGGRMGTGLEGGMSRSSVRIQQQQKQKAAGGSRSCGSDEESHSVQRKRDGLLEEMKGPGMSPPVPVAVSVSRPTSGTGMAAVPAAAVGDSGEFLRGELGGAVVVPVPVRAGHSHAARGEGGPSVGRPAACGGSVSSGFCDAPPVFLQGGHNGGGGSSPLPTGSSTRTPVPVAAAALEVE</sequence>
<feature type="compositionally biased region" description="Basic and acidic residues" evidence="2">
    <location>
        <begin position="195"/>
        <end position="212"/>
    </location>
</feature>
<reference evidence="3" key="1">
    <citation type="submission" date="2014-11" db="EMBL/GenBank/DDBJ databases">
        <authorList>
            <person name="Otto D Thomas"/>
            <person name="Naeem Raeece"/>
        </authorList>
    </citation>
    <scope>NUCLEOTIDE SEQUENCE</scope>
</reference>
<feature type="region of interest" description="Disordered" evidence="2">
    <location>
        <begin position="1394"/>
        <end position="1635"/>
    </location>
</feature>
<feature type="region of interest" description="Disordered" evidence="2">
    <location>
        <begin position="732"/>
        <end position="1230"/>
    </location>
</feature>
<name>A0A0G4FQL1_9ALVE</name>
<feature type="region of interest" description="Disordered" evidence="2">
    <location>
        <begin position="1737"/>
        <end position="1767"/>
    </location>
</feature>